<dbReference type="Proteomes" id="UP000505377">
    <property type="component" value="Chromosome"/>
</dbReference>
<dbReference type="Pfam" id="PF10698">
    <property type="entry name" value="DUF2505"/>
    <property type="match status" value="1"/>
</dbReference>
<accession>A0A6M6JCF6</accession>
<sequence length="168" mass="17932">MPRQIDYRSSSPHGADDVAAVMLDEEYLRARLVQLGGPGAKVLAHEAHDGGGRYTIRHGVDEAALPSIVTSLVSGNLVIQRTESLRREAPGRYRGDVDVLIPGTPASAAGTLELRDTGSGSELLVRADVTVKVPFLGGKIEGVIADQVQQLLAAETAFTLEWLDGKHR</sequence>
<organism evidence="1 2">
    <name type="scientific">Pseudonocardia broussonetiae</name>
    <dbReference type="NCBI Taxonomy" id="2736640"/>
    <lineage>
        <taxon>Bacteria</taxon>
        <taxon>Bacillati</taxon>
        <taxon>Actinomycetota</taxon>
        <taxon>Actinomycetes</taxon>
        <taxon>Pseudonocardiales</taxon>
        <taxon>Pseudonocardiaceae</taxon>
        <taxon>Pseudonocardia</taxon>
    </lineage>
</organism>
<reference evidence="1 2" key="1">
    <citation type="submission" date="2020-05" db="EMBL/GenBank/DDBJ databases">
        <authorList>
            <person name="Mo P."/>
        </authorList>
    </citation>
    <scope>NUCLEOTIDE SEQUENCE [LARGE SCALE GENOMIC DNA]</scope>
    <source>
        <strain evidence="1 2">Gen01</strain>
    </source>
</reference>
<gene>
    <name evidence="1" type="ORF">HOP40_04900</name>
</gene>
<evidence type="ECO:0000313" key="1">
    <source>
        <dbReference type="EMBL" id="QJY45246.1"/>
    </source>
</evidence>
<protein>
    <submittedName>
        <fullName evidence="1">DUF2505 domain-containing protein</fullName>
    </submittedName>
</protein>
<proteinExistence type="predicted"/>
<dbReference type="InterPro" id="IPR019639">
    <property type="entry name" value="DUF2505"/>
</dbReference>
<evidence type="ECO:0000313" key="2">
    <source>
        <dbReference type="Proteomes" id="UP000505377"/>
    </source>
</evidence>
<dbReference type="KEGG" id="pbro:HOP40_04900"/>
<dbReference type="AlphaFoldDB" id="A0A6M6JCF6"/>
<dbReference type="EMBL" id="CP053564">
    <property type="protein sequence ID" value="QJY45246.1"/>
    <property type="molecule type" value="Genomic_DNA"/>
</dbReference>
<dbReference type="RefSeq" id="WP_172155077.1">
    <property type="nucleotide sequence ID" value="NZ_CP053564.1"/>
</dbReference>
<keyword evidence="2" id="KW-1185">Reference proteome</keyword>
<name>A0A6M6JCF6_9PSEU</name>